<protein>
    <submittedName>
        <fullName evidence="1">Uncharacterized protein</fullName>
    </submittedName>
</protein>
<dbReference type="Proteomes" id="UP001157502">
    <property type="component" value="Chromosome 24"/>
</dbReference>
<comment type="caution">
    <text evidence="1">The sequence shown here is derived from an EMBL/GenBank/DDBJ whole genome shotgun (WGS) entry which is preliminary data.</text>
</comment>
<organism evidence="1 2">
    <name type="scientific">Dallia pectoralis</name>
    <name type="common">Alaska blackfish</name>
    <dbReference type="NCBI Taxonomy" id="75939"/>
    <lineage>
        <taxon>Eukaryota</taxon>
        <taxon>Metazoa</taxon>
        <taxon>Chordata</taxon>
        <taxon>Craniata</taxon>
        <taxon>Vertebrata</taxon>
        <taxon>Euteleostomi</taxon>
        <taxon>Actinopterygii</taxon>
        <taxon>Neopterygii</taxon>
        <taxon>Teleostei</taxon>
        <taxon>Protacanthopterygii</taxon>
        <taxon>Esociformes</taxon>
        <taxon>Umbridae</taxon>
        <taxon>Dallia</taxon>
    </lineage>
</organism>
<reference evidence="1" key="1">
    <citation type="submission" date="2021-05" db="EMBL/GenBank/DDBJ databases">
        <authorList>
            <person name="Pan Q."/>
            <person name="Jouanno E."/>
            <person name="Zahm M."/>
            <person name="Klopp C."/>
            <person name="Cabau C."/>
            <person name="Louis A."/>
            <person name="Berthelot C."/>
            <person name="Parey E."/>
            <person name="Roest Crollius H."/>
            <person name="Montfort J."/>
            <person name="Robinson-Rechavi M."/>
            <person name="Bouchez O."/>
            <person name="Lampietro C."/>
            <person name="Lopez Roques C."/>
            <person name="Donnadieu C."/>
            <person name="Postlethwait J."/>
            <person name="Bobe J."/>
            <person name="Dillon D."/>
            <person name="Chandos A."/>
            <person name="von Hippel F."/>
            <person name="Guiguen Y."/>
        </authorList>
    </citation>
    <scope>NUCLEOTIDE SEQUENCE</scope>
    <source>
        <strain evidence="1">YG-Jan2019</strain>
    </source>
</reference>
<gene>
    <name evidence="1" type="ORF">DPEC_G00268730</name>
</gene>
<dbReference type="EMBL" id="CM055751">
    <property type="protein sequence ID" value="KAJ7993081.1"/>
    <property type="molecule type" value="Genomic_DNA"/>
</dbReference>
<sequence length="1311" mass="146224">MLATDGAMVHRIDSRQKLKNKKGIKKVVDLLSGACGNGAAFWTGGPVLGLGHGVIVYSWCTSSPHPGPIWNSSLFRNWSQTDRSSKRVSNTLTETQRTTVVTLILSPSACAADVTEWTSWFNIDHPGGNGDYERLEAIRFYYRERVCVRPVAMEARTTDWVAATETGEVTHSSLEKGFWCVNKEQPYGRICSNYHVRFQCPPVQVYWTDWTGWGPCSATACNDVGIQVRQRKCMSVQPLPALLVPPCQGRHVERKECVTQPCEASWTKWGPWASCSVTCGKGRRVRRRTCARTSETVQCVGRAGEMQKCGETPCPSTCKLECPEGNASDDCSRCVCASHLLLGEVLSITGVPLAGAIIALAAQPKITRTHADSKGHFRLPGVCSGSPVQLLISKERFTPVAVYTSVNGSTSAWIQVVMKSAEKPSVVKHPEDKVRFEGQRVMLCCKATGSPMPDKYYWYHNGTLLDRNVFKYEEDLVLKDLKPEQTGHYYCKASSHEGSIKTSSAFITVIARGMPACNPTPENHLIRLPMDCVQPGTDSIFYNAGRCLHNMCAGSQDYGLSCRDAGGYCCGVQKMESQVINCGSYTLPIKAVTECGCQKCVEPKMLVRGRVVSADNGEPLRFGHMYIGKDRVGTTGYKGGFTLNITPDSKRLVVNFVDPTDKFIDTPKVFVFDKRGGSVYHEVKVMRKQEPVDINAGETNTIILGEMEGEDPIGEIVIPPNSFHKHNGDVYEGTVKASVTFIDPRNITTATAAPGDLNFVDNEGDLLPLRTYGMFSVDFRDEANQEVLRTGAVQVLLDTQHVKMQEHIPKMQLWSLNPDTGVWEEESDFHYAQATSGGNGRRKREERTFLIGNMEIRERRLFNLDVPENRRCYVKVRAYMSDKFLYNEQLEGVVISLINLEPRPGFSANPRAWGRFDSVITGHNGACLPAFCDAQVPDAYTAYVTGIMGGEELEAAPSTPKMNPNIIGVSQPYLEKLDYQRSDHSDPALKKTAFKINLAKPNPNNFDETNGPIYPYRGLIACENAPVDANHFRFFRVEKDKYEYNVVPFQENDLTSWTGDYLSWWPNPQEFRACFIKVKIQGQKEVMVRSQNHGGTHPETVGQLYGIRDIRSTRDTYAANTSAACLEFKCSGMLFDQATVDRSLISVLPQGNCYKADINSLLQEYLTKHPPTSQNNESHAFNMLAPVDPLGHNYGIYTVTDQSPRVAKEIAIGRCFDGTSDGFSRKMKANAGIALTFRCPERTVTRESLFQRLQTNPRQTLSQMARDMREAEGLQVQGRSTRVVNYPYRSPRLRSSSSSRRRTMVPTQERQ</sequence>
<evidence type="ECO:0000313" key="1">
    <source>
        <dbReference type="EMBL" id="KAJ7993081.1"/>
    </source>
</evidence>
<evidence type="ECO:0000313" key="2">
    <source>
        <dbReference type="Proteomes" id="UP001157502"/>
    </source>
</evidence>
<accession>A0ACC2FNX6</accession>
<proteinExistence type="predicted"/>
<name>A0ACC2FNX6_DALPE</name>
<keyword evidence="2" id="KW-1185">Reference proteome</keyword>